<gene>
    <name evidence="1" type="ORF">ILUMI_03802</name>
</gene>
<proteinExistence type="predicted"/>
<protein>
    <submittedName>
        <fullName evidence="1">Uncharacterized protein</fullName>
    </submittedName>
</protein>
<comment type="caution">
    <text evidence="1">The sequence shown here is derived from an EMBL/GenBank/DDBJ whole genome shotgun (WGS) entry which is preliminary data.</text>
</comment>
<organism evidence="1 2">
    <name type="scientific">Ignelater luminosus</name>
    <name type="common">Cucubano</name>
    <name type="synonym">Pyrophorus luminosus</name>
    <dbReference type="NCBI Taxonomy" id="2038154"/>
    <lineage>
        <taxon>Eukaryota</taxon>
        <taxon>Metazoa</taxon>
        <taxon>Ecdysozoa</taxon>
        <taxon>Arthropoda</taxon>
        <taxon>Hexapoda</taxon>
        <taxon>Insecta</taxon>
        <taxon>Pterygota</taxon>
        <taxon>Neoptera</taxon>
        <taxon>Endopterygota</taxon>
        <taxon>Coleoptera</taxon>
        <taxon>Polyphaga</taxon>
        <taxon>Elateriformia</taxon>
        <taxon>Elateroidea</taxon>
        <taxon>Elateridae</taxon>
        <taxon>Agrypninae</taxon>
        <taxon>Pyrophorini</taxon>
        <taxon>Ignelater</taxon>
    </lineage>
</organism>
<evidence type="ECO:0000313" key="2">
    <source>
        <dbReference type="Proteomes" id="UP000801492"/>
    </source>
</evidence>
<keyword evidence="2" id="KW-1185">Reference proteome</keyword>
<dbReference type="OrthoDB" id="6739673at2759"/>
<reference evidence="1" key="1">
    <citation type="submission" date="2019-08" db="EMBL/GenBank/DDBJ databases">
        <title>The genome of the North American firefly Photinus pyralis.</title>
        <authorList>
            <consortium name="Photinus pyralis genome working group"/>
            <person name="Fallon T.R."/>
            <person name="Sander Lower S.E."/>
            <person name="Weng J.-K."/>
        </authorList>
    </citation>
    <scope>NUCLEOTIDE SEQUENCE</scope>
    <source>
        <strain evidence="1">TRF0915ILg1</strain>
        <tissue evidence="1">Whole body</tissue>
    </source>
</reference>
<sequence>MNATERFDRVLVTAIRSYIKDSHQEWDKHLAQIVGLGRYVPIQGYFYGKVSTTLALAERQPYEENLEELPTLFKNIYKPLIRKISGYTTFVRLVVHEARGGSAIMRGSLHLH</sequence>
<dbReference type="AlphaFoldDB" id="A0A8K0GK51"/>
<dbReference type="EMBL" id="VTPC01001315">
    <property type="protein sequence ID" value="KAF2902386.1"/>
    <property type="molecule type" value="Genomic_DNA"/>
</dbReference>
<dbReference type="Proteomes" id="UP000801492">
    <property type="component" value="Unassembled WGS sequence"/>
</dbReference>
<name>A0A8K0GK51_IGNLU</name>
<accession>A0A8K0GK51</accession>
<evidence type="ECO:0000313" key="1">
    <source>
        <dbReference type="EMBL" id="KAF2902386.1"/>
    </source>
</evidence>